<dbReference type="Proteomes" id="UP000886047">
    <property type="component" value="Unassembled WGS sequence"/>
</dbReference>
<dbReference type="InterPro" id="IPR042099">
    <property type="entry name" value="ANL_N_sf"/>
</dbReference>
<dbReference type="SUPFAM" id="SSF56801">
    <property type="entry name" value="Acetyl-CoA synthetase-like"/>
    <property type="match status" value="1"/>
</dbReference>
<evidence type="ECO:0000256" key="2">
    <source>
        <dbReference type="ARBA" id="ARBA00022990"/>
    </source>
</evidence>
<feature type="domain" description="AMP-dependent synthetase/ligase" evidence="3">
    <location>
        <begin position="70"/>
        <end position="163"/>
    </location>
</feature>
<dbReference type="GO" id="GO:0006085">
    <property type="term" value="P:acetyl-CoA biosynthetic process"/>
    <property type="evidence" value="ECO:0007669"/>
    <property type="project" value="TreeGrafter"/>
</dbReference>
<dbReference type="EMBL" id="DSDK01000729">
    <property type="protein sequence ID" value="HDR52533.1"/>
    <property type="molecule type" value="Genomic_DNA"/>
</dbReference>
<feature type="non-terminal residue" evidence="5">
    <location>
        <position position="165"/>
    </location>
</feature>
<evidence type="ECO:0000259" key="4">
    <source>
        <dbReference type="Pfam" id="PF16177"/>
    </source>
</evidence>
<comment type="similarity">
    <text evidence="1">Belongs to the ATP-dependent AMP-binding enzyme family.</text>
</comment>
<gene>
    <name evidence="5" type="ORF">ENN90_13105</name>
</gene>
<dbReference type="PANTHER" id="PTHR24095:SF14">
    <property type="entry name" value="ACETYL-COENZYME A SYNTHETASE 1"/>
    <property type="match status" value="1"/>
</dbReference>
<dbReference type="Pfam" id="PF00501">
    <property type="entry name" value="AMP-binding"/>
    <property type="match status" value="1"/>
</dbReference>
<sequence>MVNKITSLAEYLQKYKESVADPEGFWGNIAESHYWQKKWDRVLDWKFEGEGAPDVKWFVNGKLNITENIFERNMFTRKDQVAIIWEPNDPKEDTVKLTYGELFEKVKQFANALKKIGVEKGDRVAIYLPMVPELAIAMLACARIGAIHSIVFAGFSATALADRIV</sequence>
<dbReference type="GO" id="GO:0005829">
    <property type="term" value="C:cytosol"/>
    <property type="evidence" value="ECO:0007669"/>
    <property type="project" value="TreeGrafter"/>
</dbReference>
<name>A0A831LS69_9BACT</name>
<dbReference type="Pfam" id="PF16177">
    <property type="entry name" value="ACAS_N"/>
    <property type="match status" value="1"/>
</dbReference>
<protein>
    <submittedName>
        <fullName evidence="5">Acetyl-coenzyme A synthetase</fullName>
        <ecNumber evidence="5">6.2.1.1</ecNumber>
    </submittedName>
</protein>
<accession>A0A831LS69</accession>
<dbReference type="AlphaFoldDB" id="A0A831LS69"/>
<dbReference type="GO" id="GO:0003987">
    <property type="term" value="F:acetate-CoA ligase activity"/>
    <property type="evidence" value="ECO:0007669"/>
    <property type="project" value="UniProtKB-EC"/>
</dbReference>
<dbReference type="PANTHER" id="PTHR24095">
    <property type="entry name" value="ACETYL-COENZYME A SYNTHETASE"/>
    <property type="match status" value="1"/>
</dbReference>
<dbReference type="Gene3D" id="3.40.50.12780">
    <property type="entry name" value="N-terminal domain of ligase-like"/>
    <property type="match status" value="1"/>
</dbReference>
<keyword evidence="2" id="KW-0007">Acetylation</keyword>
<evidence type="ECO:0000259" key="3">
    <source>
        <dbReference type="Pfam" id="PF00501"/>
    </source>
</evidence>
<comment type="caution">
    <text evidence="5">The sequence shown here is derived from an EMBL/GenBank/DDBJ whole genome shotgun (WGS) entry which is preliminary data.</text>
</comment>
<dbReference type="InterPro" id="IPR032387">
    <property type="entry name" value="ACAS_N"/>
</dbReference>
<proteinExistence type="inferred from homology"/>
<evidence type="ECO:0000313" key="5">
    <source>
        <dbReference type="EMBL" id="HDR52533.1"/>
    </source>
</evidence>
<feature type="domain" description="Acetyl-coenzyme A synthetase N-terminal" evidence="4">
    <location>
        <begin position="11"/>
        <end position="68"/>
    </location>
</feature>
<organism evidence="5">
    <name type="scientific">Mariniphaga anaerophila</name>
    <dbReference type="NCBI Taxonomy" id="1484053"/>
    <lineage>
        <taxon>Bacteria</taxon>
        <taxon>Pseudomonadati</taxon>
        <taxon>Bacteroidota</taxon>
        <taxon>Bacteroidia</taxon>
        <taxon>Marinilabiliales</taxon>
        <taxon>Prolixibacteraceae</taxon>
        <taxon>Mariniphaga</taxon>
    </lineage>
</organism>
<evidence type="ECO:0000256" key="1">
    <source>
        <dbReference type="ARBA" id="ARBA00006432"/>
    </source>
</evidence>
<reference evidence="5" key="1">
    <citation type="journal article" date="2020" name="mSystems">
        <title>Genome- and Community-Level Interaction Insights into Carbon Utilization and Element Cycling Functions of Hydrothermarchaeota in Hydrothermal Sediment.</title>
        <authorList>
            <person name="Zhou Z."/>
            <person name="Liu Y."/>
            <person name="Xu W."/>
            <person name="Pan J."/>
            <person name="Luo Z.H."/>
            <person name="Li M."/>
        </authorList>
    </citation>
    <scope>NUCLEOTIDE SEQUENCE [LARGE SCALE GENOMIC DNA]</scope>
    <source>
        <strain evidence="5">SpSt-1217</strain>
    </source>
</reference>
<dbReference type="EC" id="6.2.1.1" evidence="5"/>
<dbReference type="InterPro" id="IPR000873">
    <property type="entry name" value="AMP-dep_synth/lig_dom"/>
</dbReference>
<keyword evidence="5" id="KW-0436">Ligase</keyword>